<name>A0ABV0G807_9BURK</name>
<keyword evidence="3" id="KW-1185">Reference proteome</keyword>
<evidence type="ECO:0000313" key="2">
    <source>
        <dbReference type="EMBL" id="MEO3711199.1"/>
    </source>
</evidence>
<proteinExistence type="predicted"/>
<evidence type="ECO:0000256" key="1">
    <source>
        <dbReference type="SAM" id="SignalP"/>
    </source>
</evidence>
<gene>
    <name evidence="2" type="ORF">ABDJ40_00295</name>
</gene>
<keyword evidence="1" id="KW-0732">Signal</keyword>
<reference evidence="2 3" key="1">
    <citation type="submission" date="2024-05" db="EMBL/GenBank/DDBJ databases">
        <title>Roseateles sp. 2.12 16S ribosomal RNA gene Genome sequencing and assembly.</title>
        <authorList>
            <person name="Woo H."/>
        </authorList>
    </citation>
    <scope>NUCLEOTIDE SEQUENCE [LARGE SCALE GENOMIC DNA]</scope>
    <source>
        <strain evidence="2 3">2.12</strain>
    </source>
</reference>
<dbReference type="RefSeq" id="WP_347604529.1">
    <property type="nucleotide sequence ID" value="NZ_JBDPZC010000001.1"/>
</dbReference>
<accession>A0ABV0G807</accession>
<evidence type="ECO:0008006" key="4">
    <source>
        <dbReference type="Google" id="ProtNLM"/>
    </source>
</evidence>
<comment type="caution">
    <text evidence="2">The sequence shown here is derived from an EMBL/GenBank/DDBJ whole genome shotgun (WGS) entry which is preliminary data.</text>
</comment>
<feature type="signal peptide" evidence="1">
    <location>
        <begin position="1"/>
        <end position="19"/>
    </location>
</feature>
<organism evidence="2 3">
    <name type="scientific">Roseateles flavus</name>
    <dbReference type="NCBI Taxonomy" id="3149041"/>
    <lineage>
        <taxon>Bacteria</taxon>
        <taxon>Pseudomonadati</taxon>
        <taxon>Pseudomonadota</taxon>
        <taxon>Betaproteobacteria</taxon>
        <taxon>Burkholderiales</taxon>
        <taxon>Sphaerotilaceae</taxon>
        <taxon>Roseateles</taxon>
    </lineage>
</organism>
<sequence length="118" mass="13016">MRSVLIGVLLFLSAASSFAQGAAAERVYTRQELFVSCLSGYVSASISRGETPGHDESVRLAAQILSQVHKVCPAPSPQLTEKNFTDPDAFLYPWMLMVTRELVVLARQGASQQMLERW</sequence>
<dbReference type="EMBL" id="JBDPZC010000001">
    <property type="protein sequence ID" value="MEO3711199.1"/>
    <property type="molecule type" value="Genomic_DNA"/>
</dbReference>
<dbReference type="Proteomes" id="UP001462640">
    <property type="component" value="Unassembled WGS sequence"/>
</dbReference>
<protein>
    <recommendedName>
        <fullName evidence="4">Rap1a immunity protein domain-containing protein</fullName>
    </recommendedName>
</protein>
<evidence type="ECO:0000313" key="3">
    <source>
        <dbReference type="Proteomes" id="UP001462640"/>
    </source>
</evidence>
<feature type="chain" id="PRO_5047497014" description="Rap1a immunity protein domain-containing protein" evidence="1">
    <location>
        <begin position="20"/>
        <end position="118"/>
    </location>
</feature>